<keyword evidence="2" id="KW-1048">Host nucleus</keyword>
<dbReference type="OrthoDB" id="8171at10239"/>
<accession>L7Z8T8</accession>
<dbReference type="GeneID" id="14536686"/>
<name>L7Z8T8_GPCMV</name>
<dbReference type="InterPro" id="IPR007640">
    <property type="entry name" value="UL17-like"/>
</dbReference>
<evidence type="ECO:0000256" key="4">
    <source>
        <dbReference type="ARBA" id="ARBA00022844"/>
    </source>
</evidence>
<keyword evidence="9" id="KW-1185">Reference proteome</keyword>
<feature type="compositionally biased region" description="Basic and acidic residues" evidence="7">
    <location>
        <begin position="187"/>
        <end position="196"/>
    </location>
</feature>
<dbReference type="Proteomes" id="UP000132784">
    <property type="component" value="Segment"/>
</dbReference>
<evidence type="ECO:0000256" key="3">
    <source>
        <dbReference type="ARBA" id="ARBA00022612"/>
    </source>
</evidence>
<keyword evidence="3" id="KW-1188">Viral release from host cell</keyword>
<dbReference type="GO" id="GO:0019028">
    <property type="term" value="C:viral capsid"/>
    <property type="evidence" value="ECO:0007669"/>
    <property type="project" value="UniProtKB-KW"/>
</dbReference>
<evidence type="ECO:0000256" key="7">
    <source>
        <dbReference type="SAM" id="MobiDB-lite"/>
    </source>
</evidence>
<sequence>METHLRAELDLDRYGSLRECASGTVGGREGAPSEEDEEGERGSTVLPLHMVLTEEAISFDDFRRLESACYRFVGGDGCGEYGWKRSPFCKVDHELRVLEYIRDSPHRLLALGEPVGRLAGDIRAKFAVFLSVGICCDRDGAVSPSGVVRLRLILKATGGRLAFGRESREVLDIDFAAKDVVASRKQFADRFPDGPPRRAASSSGRAHPGPPSSLTEIARSSRDVESLTDDAGEADSEMEAIGCGPRFFDIVPDRKMSKQLSSYLSKFIPDLEDGGDGSGPLEPPSVVRGRTLVARMGVSRGDVIEAAVAEREDLAEAAAAEAASAVEPSLTGRWFDVQSYVSVRRLRDLCRTRTAVAVWYEHSLWADVRLRERASAVSDRNAGRGGILSSMRDVSLAVSGLCAAVARGLSESLASLGSLSQHFSCAVPENVDFGAILDLLCISKDVWINTMGENSCIIKAIVYNIQREHADSRDSCDSESGRVTGRWWADVIDCVRGKLYGGLPVSLRACERTGLFISHHEDGRETEWVRDPGLCVVYANCVDLQIYWVVPGGFAVPFNVNTDGVRLECLRDRLEVPEAVSRKGVRMAHRR</sequence>
<keyword evidence="5" id="KW-0426">Late protein</keyword>
<evidence type="ECO:0000256" key="1">
    <source>
        <dbReference type="ARBA" id="ARBA00022561"/>
    </source>
</evidence>
<reference evidence="8 9" key="1">
    <citation type="journal article" date="2013" name="Genome Announc.">
        <title>Complete genome sequence of pathogenic Guinea pig cytomegalovirus from salivary gland homogenates of infected animals.</title>
        <authorList>
            <person name="Yang D."/>
            <person name="Tamburro K."/>
            <person name="Dittmer D."/>
            <person name="Cui X."/>
            <person name="McVoy M.A."/>
            <person name="Hernandez-Alvarado N."/>
            <person name="Schleiss M.R."/>
        </authorList>
    </citation>
    <scope>NUCLEOTIDE SEQUENCE [LARGE SCALE GENOMIC DNA]</scope>
    <source>
        <strain evidence="8">21222</strain>
    </source>
</reference>
<dbReference type="Pfam" id="PF04559">
    <property type="entry name" value="Herpes_UL17"/>
    <property type="match status" value="1"/>
</dbReference>
<dbReference type="GO" id="GO:0051276">
    <property type="term" value="P:chromosome organization"/>
    <property type="evidence" value="ECO:0007669"/>
    <property type="project" value="InterPro"/>
</dbReference>
<evidence type="ECO:0000256" key="5">
    <source>
        <dbReference type="ARBA" id="ARBA00022921"/>
    </source>
</evidence>
<evidence type="ECO:0000256" key="6">
    <source>
        <dbReference type="ARBA" id="ARBA00023219"/>
    </source>
</evidence>
<protein>
    <submittedName>
        <fullName evidence="8">GP93</fullName>
    </submittedName>
</protein>
<evidence type="ECO:0000313" key="9">
    <source>
        <dbReference type="Proteomes" id="UP000132784"/>
    </source>
</evidence>
<keyword evidence="6" id="KW-0231">Viral genome packaging</keyword>
<feature type="region of interest" description="Disordered" evidence="7">
    <location>
        <begin position="21"/>
        <end position="42"/>
    </location>
</feature>
<evidence type="ECO:0000256" key="2">
    <source>
        <dbReference type="ARBA" id="ARBA00022562"/>
    </source>
</evidence>
<dbReference type="EMBL" id="KC503762">
    <property type="protein sequence ID" value="AGE11563.1"/>
    <property type="molecule type" value="Genomic_DNA"/>
</dbReference>
<feature type="compositionally biased region" description="Acidic residues" evidence="7">
    <location>
        <begin position="226"/>
        <end position="235"/>
    </location>
</feature>
<proteinExistence type="predicted"/>
<dbReference type="KEGG" id="vg:14536686"/>
<dbReference type="RefSeq" id="YP_007417859.1">
    <property type="nucleotide sequence ID" value="NC_020231.1"/>
</dbReference>
<evidence type="ECO:0000313" key="8">
    <source>
        <dbReference type="EMBL" id="AGE11563.1"/>
    </source>
</evidence>
<keyword evidence="4" id="KW-0946">Virion</keyword>
<organismHost>
    <name type="scientific">Cavia porcellus</name>
    <name type="common">Guinea pig</name>
    <dbReference type="NCBI Taxonomy" id="10141"/>
</organismHost>
<feature type="region of interest" description="Disordered" evidence="7">
    <location>
        <begin position="187"/>
        <end position="235"/>
    </location>
</feature>
<gene>
    <name evidence="8" type="primary">GP93</name>
</gene>
<organism evidence="8 9">
    <name type="scientific">Guinea pig cytomegalovirus (strain 22122)</name>
    <name type="common">GPCMV</name>
    <dbReference type="NCBI Taxonomy" id="103920"/>
    <lineage>
        <taxon>Viruses</taxon>
        <taxon>Duplodnaviria</taxon>
        <taxon>Heunggongvirae</taxon>
        <taxon>Peploviricota</taxon>
        <taxon>Herviviricetes</taxon>
        <taxon>Herpesvirales</taxon>
        <taxon>Orthoherpesviridae</taxon>
        <taxon>Betaherpesvirinae</taxon>
        <taxon>Quwivirus</taxon>
        <taxon>Quwivirus caviidbeta2</taxon>
    </lineage>
</organism>
<keyword evidence="1" id="KW-0167">Capsid protein</keyword>